<keyword evidence="3" id="KW-0808">Transferase</keyword>
<comment type="similarity">
    <text evidence="7">Belongs to the DNA polymerase HolA subunit family.</text>
</comment>
<comment type="caution">
    <text evidence="11">The sequence shown here is derived from an EMBL/GenBank/DDBJ whole genome shotgun (WGS) entry which is preliminary data.</text>
</comment>
<feature type="domain" description="DNA polymerase III delta N-terminal" evidence="9">
    <location>
        <begin position="20"/>
        <end position="147"/>
    </location>
</feature>
<comment type="catalytic activity">
    <reaction evidence="8">
        <text>DNA(n) + a 2'-deoxyribonucleoside 5'-triphosphate = DNA(n+1) + diphosphate</text>
        <dbReference type="Rhea" id="RHEA:22508"/>
        <dbReference type="Rhea" id="RHEA-COMP:17339"/>
        <dbReference type="Rhea" id="RHEA-COMP:17340"/>
        <dbReference type="ChEBI" id="CHEBI:33019"/>
        <dbReference type="ChEBI" id="CHEBI:61560"/>
        <dbReference type="ChEBI" id="CHEBI:173112"/>
        <dbReference type="EC" id="2.7.7.7"/>
    </reaction>
</comment>
<gene>
    <name evidence="11" type="primary">holA</name>
    <name evidence="11" type="ORF">GCM10008906_36480</name>
</gene>
<dbReference type="EMBL" id="BAAACG010000019">
    <property type="protein sequence ID" value="GAA0747412.1"/>
    <property type="molecule type" value="Genomic_DNA"/>
</dbReference>
<feature type="domain" description="DNA polymerase III delta subunit-like C-terminal" evidence="10">
    <location>
        <begin position="222"/>
        <end position="340"/>
    </location>
</feature>
<dbReference type="RefSeq" id="WP_343764109.1">
    <property type="nucleotide sequence ID" value="NZ_BAAACG010000019.1"/>
</dbReference>
<dbReference type="InterPro" id="IPR010372">
    <property type="entry name" value="DNA_pol3_delta_N"/>
</dbReference>
<evidence type="ECO:0000313" key="11">
    <source>
        <dbReference type="EMBL" id="GAA0747412.1"/>
    </source>
</evidence>
<reference evidence="12" key="1">
    <citation type="journal article" date="2019" name="Int. J. Syst. Evol. Microbiol.">
        <title>The Global Catalogue of Microorganisms (GCM) 10K type strain sequencing project: providing services to taxonomists for standard genome sequencing and annotation.</title>
        <authorList>
            <consortium name="The Broad Institute Genomics Platform"/>
            <consortium name="The Broad Institute Genome Sequencing Center for Infectious Disease"/>
            <person name="Wu L."/>
            <person name="Ma J."/>
        </authorList>
    </citation>
    <scope>NUCLEOTIDE SEQUENCE [LARGE SCALE GENOMIC DNA]</scope>
    <source>
        <strain evidence="12">JCM 1407</strain>
    </source>
</reference>
<protein>
    <recommendedName>
        <fullName evidence="2">DNA polymerase III subunit delta</fullName>
        <ecNumber evidence="1">2.7.7.7</ecNumber>
    </recommendedName>
</protein>
<dbReference type="Gene3D" id="1.20.272.10">
    <property type="match status" value="1"/>
</dbReference>
<evidence type="ECO:0000256" key="1">
    <source>
        <dbReference type="ARBA" id="ARBA00012417"/>
    </source>
</evidence>
<evidence type="ECO:0000256" key="2">
    <source>
        <dbReference type="ARBA" id="ARBA00017703"/>
    </source>
</evidence>
<dbReference type="PANTHER" id="PTHR34388">
    <property type="entry name" value="DNA POLYMERASE III SUBUNIT DELTA"/>
    <property type="match status" value="1"/>
</dbReference>
<keyword evidence="4" id="KW-0548">Nucleotidyltransferase</keyword>
<keyword evidence="12" id="KW-1185">Reference proteome</keyword>
<dbReference type="InterPro" id="IPR048466">
    <property type="entry name" value="DNA_pol3_delta-like_C"/>
</dbReference>
<evidence type="ECO:0000256" key="5">
    <source>
        <dbReference type="ARBA" id="ARBA00022705"/>
    </source>
</evidence>
<evidence type="ECO:0000256" key="4">
    <source>
        <dbReference type="ARBA" id="ARBA00022695"/>
    </source>
</evidence>
<dbReference type="Proteomes" id="UP001501510">
    <property type="component" value="Unassembled WGS sequence"/>
</dbReference>
<dbReference type="SUPFAM" id="SSF52540">
    <property type="entry name" value="P-loop containing nucleoside triphosphate hydrolases"/>
    <property type="match status" value="1"/>
</dbReference>
<evidence type="ECO:0000256" key="3">
    <source>
        <dbReference type="ARBA" id="ARBA00022679"/>
    </source>
</evidence>
<dbReference type="NCBIfam" id="TIGR01128">
    <property type="entry name" value="holA"/>
    <property type="match status" value="1"/>
</dbReference>
<keyword evidence="5" id="KW-0235">DNA replication</keyword>
<dbReference type="Gene3D" id="3.40.50.300">
    <property type="entry name" value="P-loop containing nucleotide triphosphate hydrolases"/>
    <property type="match status" value="1"/>
</dbReference>
<name>A0ABP3V4H7_9CLOT</name>
<keyword evidence="6" id="KW-0239">DNA-directed DNA polymerase</keyword>
<dbReference type="PANTHER" id="PTHR34388:SF1">
    <property type="entry name" value="DNA POLYMERASE III SUBUNIT DELTA"/>
    <property type="match status" value="1"/>
</dbReference>
<evidence type="ECO:0000256" key="8">
    <source>
        <dbReference type="ARBA" id="ARBA00049244"/>
    </source>
</evidence>
<dbReference type="Gene3D" id="1.10.8.60">
    <property type="match status" value="1"/>
</dbReference>
<evidence type="ECO:0000259" key="10">
    <source>
        <dbReference type="Pfam" id="PF21694"/>
    </source>
</evidence>
<dbReference type="SUPFAM" id="SSF48019">
    <property type="entry name" value="post-AAA+ oligomerization domain-like"/>
    <property type="match status" value="1"/>
</dbReference>
<dbReference type="InterPro" id="IPR008921">
    <property type="entry name" value="DNA_pol3_clamp-load_cplx_C"/>
</dbReference>
<sequence>MIDILDFKSSIKKKEINNSYIFVGQDEYTMKENIKIIMNKCLDKEFKDLNYIKFDGGDLEEFDPVYNACETMPFMSEKKIVLVYRANFLSDNKSDSKTTKLYNSINKYIDKLPSHCVFIMYLVMNNKRDKIGSKIKKLDKKCTVVKVDNIKGAKLEQKIQKMFSSRGRNIERVPLKSFVHNMKDNNLNIIENEVEKICSYTLEKDIEKKHINIMYDNSVNDDDIFDLINLISEKKAKDAVGLLNQLTFKGQKITHILAMMEKQFRNLYLVKVGVESRKTKEQLAHELRIHPYGCSILIRQSKKFTLRQIERAMNLCLEADRKIKTTTANPNTEVEILIINSTYS</sequence>
<evidence type="ECO:0000256" key="7">
    <source>
        <dbReference type="ARBA" id="ARBA00034754"/>
    </source>
</evidence>
<accession>A0ABP3V4H7</accession>
<dbReference type="Pfam" id="PF06144">
    <property type="entry name" value="DNA_pol3_delta"/>
    <property type="match status" value="1"/>
</dbReference>
<evidence type="ECO:0000313" key="12">
    <source>
        <dbReference type="Proteomes" id="UP001501510"/>
    </source>
</evidence>
<dbReference type="EC" id="2.7.7.7" evidence="1"/>
<evidence type="ECO:0000256" key="6">
    <source>
        <dbReference type="ARBA" id="ARBA00022932"/>
    </source>
</evidence>
<dbReference type="Pfam" id="PF21694">
    <property type="entry name" value="DNA_pol3_delta_C"/>
    <property type="match status" value="1"/>
</dbReference>
<evidence type="ECO:0000259" key="9">
    <source>
        <dbReference type="Pfam" id="PF06144"/>
    </source>
</evidence>
<dbReference type="InterPro" id="IPR005790">
    <property type="entry name" value="DNA_polIII_delta"/>
</dbReference>
<dbReference type="InterPro" id="IPR027417">
    <property type="entry name" value="P-loop_NTPase"/>
</dbReference>
<organism evidence="11 12">
    <name type="scientific">Clostridium oceanicum</name>
    <dbReference type="NCBI Taxonomy" id="1543"/>
    <lineage>
        <taxon>Bacteria</taxon>
        <taxon>Bacillati</taxon>
        <taxon>Bacillota</taxon>
        <taxon>Clostridia</taxon>
        <taxon>Eubacteriales</taxon>
        <taxon>Clostridiaceae</taxon>
        <taxon>Clostridium</taxon>
    </lineage>
</organism>
<proteinExistence type="inferred from homology"/>